<protein>
    <submittedName>
        <fullName evidence="1">Uncharacterized protein</fullName>
    </submittedName>
</protein>
<dbReference type="Proteomes" id="UP000179072">
    <property type="component" value="Unassembled WGS sequence"/>
</dbReference>
<name>A0A1F7IMA6_9BACT</name>
<evidence type="ECO:0000313" key="1">
    <source>
        <dbReference type="EMBL" id="OGK44430.1"/>
    </source>
</evidence>
<proteinExistence type="predicted"/>
<dbReference type="AlphaFoldDB" id="A0A1F7IMA6"/>
<reference evidence="1 2" key="1">
    <citation type="journal article" date="2016" name="Nat. Commun.">
        <title>Thousands of microbial genomes shed light on interconnected biogeochemical processes in an aquifer system.</title>
        <authorList>
            <person name="Anantharaman K."/>
            <person name="Brown C.T."/>
            <person name="Hug L.A."/>
            <person name="Sharon I."/>
            <person name="Castelle C.J."/>
            <person name="Probst A.J."/>
            <person name="Thomas B.C."/>
            <person name="Singh A."/>
            <person name="Wilkins M.J."/>
            <person name="Karaoz U."/>
            <person name="Brodie E.L."/>
            <person name="Williams K.H."/>
            <person name="Hubbard S.S."/>
            <person name="Banfield J.F."/>
        </authorList>
    </citation>
    <scope>NUCLEOTIDE SEQUENCE [LARGE SCALE GENOMIC DNA]</scope>
</reference>
<dbReference type="EMBL" id="MGAK01000016">
    <property type="protein sequence ID" value="OGK44430.1"/>
    <property type="molecule type" value="Genomic_DNA"/>
</dbReference>
<organism evidence="1 2">
    <name type="scientific">Candidatus Roizmanbacteria bacterium RIFCSPLOWO2_01_FULL_38_11</name>
    <dbReference type="NCBI Taxonomy" id="1802060"/>
    <lineage>
        <taxon>Bacteria</taxon>
        <taxon>Candidatus Roizmaniibacteriota</taxon>
    </lineage>
</organism>
<sequence length="84" mass="9722">MQNKYLPQFGNIDKVTYENYPVNPVTHRRLYLDTSAGGGYACCEQATFYLYIDRVDSSFWIQDYQAGFGGKSVEWYGPFKLISQ</sequence>
<comment type="caution">
    <text evidence="1">The sequence shown here is derived from an EMBL/GenBank/DDBJ whole genome shotgun (WGS) entry which is preliminary data.</text>
</comment>
<gene>
    <name evidence="1" type="ORF">A2957_02015</name>
</gene>
<evidence type="ECO:0000313" key="2">
    <source>
        <dbReference type="Proteomes" id="UP000179072"/>
    </source>
</evidence>
<accession>A0A1F7IMA6</accession>